<sequence length="193" mass="22344">MYESISELQRRSREGGDSRAAAAVTVGAAKPWPQLIILSTATASALPEYRRPYQEEATEMRRNELDLTLEPIIHAIWDACWLKIGGSCGNIEELFVDFHVRTLHDKSIIEISRIKTMYIYKLIKESTIQKVLIYHQDMWDKRPHPLMIHRHKQLQLQVLVPELRPGLCRRSSFASKSTRLVSVTIISRVLIRR</sequence>
<dbReference type="Proteomes" id="UP000436088">
    <property type="component" value="Unassembled WGS sequence"/>
</dbReference>
<evidence type="ECO:0000313" key="2">
    <source>
        <dbReference type="Proteomes" id="UP000436088"/>
    </source>
</evidence>
<dbReference type="AlphaFoldDB" id="A0A6A2XTV1"/>
<reference evidence="1" key="1">
    <citation type="submission" date="2019-09" db="EMBL/GenBank/DDBJ databases">
        <title>Draft genome information of white flower Hibiscus syriacus.</title>
        <authorList>
            <person name="Kim Y.-M."/>
        </authorList>
    </citation>
    <scope>NUCLEOTIDE SEQUENCE [LARGE SCALE GENOMIC DNA]</scope>
    <source>
        <strain evidence="1">YM2019G1</strain>
    </source>
</reference>
<name>A0A6A2XTV1_HIBSY</name>
<dbReference type="EMBL" id="VEPZ02001430">
    <property type="protein sequence ID" value="KAE8673290.1"/>
    <property type="molecule type" value="Genomic_DNA"/>
</dbReference>
<comment type="caution">
    <text evidence="1">The sequence shown here is derived from an EMBL/GenBank/DDBJ whole genome shotgun (WGS) entry which is preliminary data.</text>
</comment>
<keyword evidence="2" id="KW-1185">Reference proteome</keyword>
<evidence type="ECO:0000313" key="1">
    <source>
        <dbReference type="EMBL" id="KAE8673290.1"/>
    </source>
</evidence>
<proteinExistence type="predicted"/>
<protein>
    <submittedName>
        <fullName evidence="1">Uncharacterized protein</fullName>
    </submittedName>
</protein>
<gene>
    <name evidence="1" type="ORF">F3Y22_tig00111795pilonHSYRG00027</name>
</gene>
<accession>A0A6A2XTV1</accession>
<organism evidence="1 2">
    <name type="scientific">Hibiscus syriacus</name>
    <name type="common">Rose of Sharon</name>
    <dbReference type="NCBI Taxonomy" id="106335"/>
    <lineage>
        <taxon>Eukaryota</taxon>
        <taxon>Viridiplantae</taxon>
        <taxon>Streptophyta</taxon>
        <taxon>Embryophyta</taxon>
        <taxon>Tracheophyta</taxon>
        <taxon>Spermatophyta</taxon>
        <taxon>Magnoliopsida</taxon>
        <taxon>eudicotyledons</taxon>
        <taxon>Gunneridae</taxon>
        <taxon>Pentapetalae</taxon>
        <taxon>rosids</taxon>
        <taxon>malvids</taxon>
        <taxon>Malvales</taxon>
        <taxon>Malvaceae</taxon>
        <taxon>Malvoideae</taxon>
        <taxon>Hibiscus</taxon>
    </lineage>
</organism>